<evidence type="ECO:0000313" key="6">
    <source>
        <dbReference type="EMBL" id="MDQ0103077.1"/>
    </source>
</evidence>
<dbReference type="CDD" id="cd06308">
    <property type="entry name" value="PBP1_sensor_kinase-like"/>
    <property type="match status" value="1"/>
</dbReference>
<comment type="caution">
    <text evidence="6">The sequence shown here is derived from an EMBL/GenBank/DDBJ whole genome shotgun (WGS) entry which is preliminary data.</text>
</comment>
<dbReference type="PROSITE" id="PS51257">
    <property type="entry name" value="PROKAR_LIPOPROTEIN"/>
    <property type="match status" value="1"/>
</dbReference>
<dbReference type="InterPro" id="IPR025997">
    <property type="entry name" value="SBP_2_dom"/>
</dbReference>
<protein>
    <submittedName>
        <fullName evidence="6">Ribose transport system substrate-binding protein</fullName>
    </submittedName>
</protein>
<name>A0ABT9TRJ7_PAENI</name>
<accession>A0ABT9TRJ7</accession>
<dbReference type="EMBL" id="JAUSSW010000007">
    <property type="protein sequence ID" value="MDQ0103077.1"/>
    <property type="molecule type" value="Genomic_DNA"/>
</dbReference>
<evidence type="ECO:0000256" key="2">
    <source>
        <dbReference type="ARBA" id="ARBA00007639"/>
    </source>
</evidence>
<dbReference type="RefSeq" id="WP_197493603.1">
    <property type="nucleotide sequence ID" value="NZ_BDDW01000011.1"/>
</dbReference>
<comment type="subcellular location">
    <subcellularLocation>
        <location evidence="1">Cell envelope</location>
    </subcellularLocation>
</comment>
<dbReference type="InterPro" id="IPR028082">
    <property type="entry name" value="Peripla_BP_I"/>
</dbReference>
<keyword evidence="3 4" id="KW-0732">Signal</keyword>
<feature type="signal peptide" evidence="4">
    <location>
        <begin position="1"/>
        <end position="25"/>
    </location>
</feature>
<evidence type="ECO:0000256" key="3">
    <source>
        <dbReference type="ARBA" id="ARBA00022729"/>
    </source>
</evidence>
<keyword evidence="7" id="KW-1185">Reference proteome</keyword>
<evidence type="ECO:0000313" key="7">
    <source>
        <dbReference type="Proteomes" id="UP001244563"/>
    </source>
</evidence>
<comment type="similarity">
    <text evidence="2">Belongs to the bacterial solute-binding protein 2 family.</text>
</comment>
<evidence type="ECO:0000256" key="4">
    <source>
        <dbReference type="SAM" id="SignalP"/>
    </source>
</evidence>
<dbReference type="Pfam" id="PF13407">
    <property type="entry name" value="Peripla_BP_4"/>
    <property type="match status" value="1"/>
</dbReference>
<dbReference type="Proteomes" id="UP001244563">
    <property type="component" value="Unassembled WGS sequence"/>
</dbReference>
<sequence>MNRTPKRLLVVATVVAAVATTAGCAAGSSTTASGGVAKPIQFSSYCDTTCQAGLELKGNANDVDCTIGISLNSLGHPYGVAQKAAFEAAVRDYFPKMKFVTTDGQGDAVTQSSQVRDMITQGIKALVITPLETDSLAPVVKAAKDAGIPVIDHDRTVSTPVDTFIGADNVQAGRTAAQWVVDKLGSKGGNVVEVQGTLGASATIDRHKGMEEVFAENPNVKVVQSVASNYLRADAYTAMKDVLQRFGPGKIDVVYTQGDEMGLGVTRAIKEAGRESEISVLTFSQPTDDPAKMAELEQLAATVVYPLNSPEAIVAAAKACLGEKLPESVAMKAPVINQADIRKFLTDNPVVRAGS</sequence>
<dbReference type="PANTHER" id="PTHR46847:SF1">
    <property type="entry name" value="D-ALLOSE-BINDING PERIPLASMIC PROTEIN-RELATED"/>
    <property type="match status" value="1"/>
</dbReference>
<reference evidence="6 7" key="1">
    <citation type="submission" date="2023-07" db="EMBL/GenBank/DDBJ databases">
        <title>Sorghum-associated microbial communities from plants grown in Nebraska, USA.</title>
        <authorList>
            <person name="Schachtman D."/>
        </authorList>
    </citation>
    <scope>NUCLEOTIDE SEQUENCE [LARGE SCALE GENOMIC DNA]</scope>
    <source>
        <strain evidence="6 7">CC523</strain>
    </source>
</reference>
<feature type="chain" id="PRO_5045609001" evidence="4">
    <location>
        <begin position="26"/>
        <end position="355"/>
    </location>
</feature>
<feature type="domain" description="Periplasmic binding protein" evidence="5">
    <location>
        <begin position="67"/>
        <end position="283"/>
    </location>
</feature>
<proteinExistence type="inferred from homology"/>
<dbReference type="PANTHER" id="PTHR46847">
    <property type="entry name" value="D-ALLOSE-BINDING PERIPLASMIC PROTEIN-RELATED"/>
    <property type="match status" value="1"/>
</dbReference>
<evidence type="ECO:0000256" key="1">
    <source>
        <dbReference type="ARBA" id="ARBA00004196"/>
    </source>
</evidence>
<dbReference type="SUPFAM" id="SSF53822">
    <property type="entry name" value="Periplasmic binding protein-like I"/>
    <property type="match status" value="1"/>
</dbReference>
<organism evidence="6 7">
    <name type="scientific">Paenarthrobacter nicotinovorans</name>
    <name type="common">Arthrobacter nicotinovorans</name>
    <dbReference type="NCBI Taxonomy" id="29320"/>
    <lineage>
        <taxon>Bacteria</taxon>
        <taxon>Bacillati</taxon>
        <taxon>Actinomycetota</taxon>
        <taxon>Actinomycetes</taxon>
        <taxon>Micrococcales</taxon>
        <taxon>Micrococcaceae</taxon>
        <taxon>Paenarthrobacter</taxon>
    </lineage>
</organism>
<dbReference type="Gene3D" id="3.40.50.2300">
    <property type="match status" value="2"/>
</dbReference>
<gene>
    <name evidence="6" type="ORF">J2T10_002734</name>
</gene>
<evidence type="ECO:0000259" key="5">
    <source>
        <dbReference type="Pfam" id="PF13407"/>
    </source>
</evidence>